<sequence length="500" mass="57605">MQCLHIQALADWKRSHVLGQCVKECCACCKDYIEGAPPTKKTWFGLDTGQHVDNFRIMLHRLFSLYSDPELSDVQLVVGKKVFLVHKLILSMCSDVFKTMLTNPQWPESYKDRIVLKEEPECIQVFQDFMKYIYTGTIHLTHESVLPVLTLADKYGITDLTEVCVDFMCNHCMMTGSSTSAVSWLQYSVMCGHKEVEKSCLQFISMNFQKIISAPDFSAMSVDFLVTFLKSSDLIIHDEHTLFLGLKKWILLQSEKTGHNEESVKQLVLQTIPYIRFPLIRLSQLLAMKQDRFIQRFKAVIDEKINHAIKFHSAKGNDRFILDSVSGESLQYEARNYTSDIWSTELMIENYHDLGEYDVRAAFFSTPISSSDADENCCFDWHVDLYPKGVLFGSCMMIGLQQNFEIESCAYKTVRLSVKAMSKIERHVHITVLTAGMKDGVEYIKKTTSKICFFDEHCLVHNIDYILPYMDLNGSDSKYMTGQNHDTFRIMIIIKPVLRR</sequence>
<keyword evidence="1" id="KW-1185">Reference proteome</keyword>
<dbReference type="Gene3D" id="3.30.710.10">
    <property type="entry name" value="Potassium Channel Kv1.1, Chain A"/>
    <property type="match status" value="1"/>
</dbReference>
<dbReference type="InterPro" id="IPR011333">
    <property type="entry name" value="SKP1/BTB/POZ_sf"/>
</dbReference>
<dbReference type="SUPFAM" id="SSF54695">
    <property type="entry name" value="POZ domain"/>
    <property type="match status" value="1"/>
</dbReference>
<dbReference type="PANTHER" id="PTHR24410">
    <property type="entry name" value="HL07962P-RELATED"/>
    <property type="match status" value="1"/>
</dbReference>
<dbReference type="CDD" id="cd18292">
    <property type="entry name" value="BTB_POZ_BTBD17"/>
    <property type="match status" value="1"/>
</dbReference>
<evidence type="ECO:0000313" key="1">
    <source>
        <dbReference type="Proteomes" id="UP000515154"/>
    </source>
</evidence>
<dbReference type="RefSeq" id="XP_029647492.1">
    <property type="nucleotide sequence ID" value="XM_029791632.2"/>
</dbReference>
<gene>
    <name evidence="2" type="primary">LOC115221447</name>
</gene>
<dbReference type="PROSITE" id="PS50097">
    <property type="entry name" value="BTB"/>
    <property type="match status" value="1"/>
</dbReference>
<dbReference type="SMART" id="SM00875">
    <property type="entry name" value="BACK"/>
    <property type="match status" value="1"/>
</dbReference>
<dbReference type="InterPro" id="IPR000210">
    <property type="entry name" value="BTB/POZ_dom"/>
</dbReference>
<dbReference type="KEGG" id="osn:115221447"/>
<dbReference type="AlphaFoldDB" id="A0A6P7TBP0"/>
<dbReference type="InterPro" id="IPR051481">
    <property type="entry name" value="BTB-POZ/Galectin-3-binding"/>
</dbReference>
<dbReference type="Pfam" id="PF07707">
    <property type="entry name" value="BACK"/>
    <property type="match status" value="1"/>
</dbReference>
<dbReference type="Gene3D" id="1.25.40.420">
    <property type="match status" value="1"/>
</dbReference>
<organism evidence="1 2">
    <name type="scientific">Octopus sinensis</name>
    <name type="common">East Asian common octopus</name>
    <dbReference type="NCBI Taxonomy" id="2607531"/>
    <lineage>
        <taxon>Eukaryota</taxon>
        <taxon>Metazoa</taxon>
        <taxon>Spiralia</taxon>
        <taxon>Lophotrochozoa</taxon>
        <taxon>Mollusca</taxon>
        <taxon>Cephalopoda</taxon>
        <taxon>Coleoidea</taxon>
        <taxon>Octopodiformes</taxon>
        <taxon>Octopoda</taxon>
        <taxon>Incirrata</taxon>
        <taxon>Octopodidae</taxon>
        <taxon>Octopus</taxon>
    </lineage>
</organism>
<dbReference type="Pfam" id="PF00651">
    <property type="entry name" value="BTB"/>
    <property type="match status" value="1"/>
</dbReference>
<evidence type="ECO:0000313" key="2">
    <source>
        <dbReference type="RefSeq" id="XP_029647492.1"/>
    </source>
</evidence>
<dbReference type="PANTHER" id="PTHR24410:SF41">
    <property type="entry name" value="HL07962P"/>
    <property type="match status" value="1"/>
</dbReference>
<dbReference type="Pfam" id="PF23651">
    <property type="entry name" value="TRAF_BTBD17"/>
    <property type="match status" value="1"/>
</dbReference>
<dbReference type="SMART" id="SM00225">
    <property type="entry name" value="BTB"/>
    <property type="match status" value="1"/>
</dbReference>
<dbReference type="InterPro" id="IPR011705">
    <property type="entry name" value="BACK"/>
</dbReference>
<dbReference type="CDD" id="cd18493">
    <property type="entry name" value="BACK_BTBD17"/>
    <property type="match status" value="1"/>
</dbReference>
<protein>
    <submittedName>
        <fullName evidence="2">BTB/POZ domain-containing protein 17-like isoform X1</fullName>
    </submittedName>
</protein>
<dbReference type="InterPro" id="IPR056184">
    <property type="entry name" value="TRAF_BTBD17"/>
</dbReference>
<dbReference type="Proteomes" id="UP000515154">
    <property type="component" value="Linkage group LG18"/>
</dbReference>
<reference evidence="2" key="1">
    <citation type="submission" date="2025-08" db="UniProtKB">
        <authorList>
            <consortium name="RefSeq"/>
        </authorList>
    </citation>
    <scope>IDENTIFICATION</scope>
</reference>
<proteinExistence type="predicted"/>
<name>A0A6P7TBP0_9MOLL</name>
<accession>A0A6P7TBP0</accession>